<organism evidence="1 2">
    <name type="scientific">Pseudozyma hubeiensis (strain SY62)</name>
    <name type="common">Yeast</name>
    <dbReference type="NCBI Taxonomy" id="1305764"/>
    <lineage>
        <taxon>Eukaryota</taxon>
        <taxon>Fungi</taxon>
        <taxon>Dikarya</taxon>
        <taxon>Basidiomycota</taxon>
        <taxon>Ustilaginomycotina</taxon>
        <taxon>Ustilaginomycetes</taxon>
        <taxon>Ustilaginales</taxon>
        <taxon>Ustilaginaceae</taxon>
        <taxon>Pseudozyma</taxon>
    </lineage>
</organism>
<sequence length="206" mass="22816">MKRRRSASKGRAAAKKTLEANFASVCLHEATANIAAPPAEESQSRGKSVAVIQTSLATVPPYHYKLLPHLETRPSSGPIERLCTHKSCRSSSSSIKYVISILTLERLRYYPDPDSKQLGPTCAPAHHCTEASFHGAWSFRHDHATDLLQHQLYRRSSDDWTSTAAAHTYTLHLFGDYAECATCANFQRRRSVLAGCTECESGYCLC</sequence>
<name>R9NY82_PSEHS</name>
<dbReference type="EMBL" id="DF238778">
    <property type="protein sequence ID" value="GAC93718.1"/>
    <property type="molecule type" value="Genomic_DNA"/>
</dbReference>
<accession>R9NY82</accession>
<dbReference type="Proteomes" id="UP000014071">
    <property type="component" value="Unassembled WGS sequence"/>
</dbReference>
<reference evidence="2" key="1">
    <citation type="journal article" date="2013" name="Genome Announc.">
        <title>Draft genome sequence of the basidiomycetous yeast-like fungus Pseudozyma hubeiensis SY62, which produces an abundant amount of the biosurfactant mannosylerythritol lipids.</title>
        <authorList>
            <person name="Konishi M."/>
            <person name="Hatada Y."/>
            <person name="Horiuchi J."/>
        </authorList>
    </citation>
    <scope>NUCLEOTIDE SEQUENCE [LARGE SCALE GENOMIC DNA]</scope>
    <source>
        <strain evidence="2">SY62</strain>
    </source>
</reference>
<dbReference type="AlphaFoldDB" id="R9NY82"/>
<evidence type="ECO:0000313" key="1">
    <source>
        <dbReference type="EMBL" id="GAC93718.1"/>
    </source>
</evidence>
<evidence type="ECO:0000313" key="2">
    <source>
        <dbReference type="Proteomes" id="UP000014071"/>
    </source>
</evidence>
<gene>
    <name evidence="1" type="ORF">PHSY_001283</name>
</gene>
<keyword evidence="2" id="KW-1185">Reference proteome</keyword>
<dbReference type="HOGENOM" id="CLU_1332451_0_0_1"/>
<proteinExistence type="predicted"/>
<protein>
    <submittedName>
        <fullName evidence="1">Uncharacterized protein</fullName>
    </submittedName>
</protein>
<dbReference type="GeneID" id="24106584"/>
<dbReference type="RefSeq" id="XP_012187305.1">
    <property type="nucleotide sequence ID" value="XM_012331915.1"/>
</dbReference>